<dbReference type="Gene3D" id="3.90.550.10">
    <property type="entry name" value="Spore Coat Polysaccharide Biosynthesis Protein SpsA, Chain A"/>
    <property type="match status" value="1"/>
</dbReference>
<dbReference type="SUPFAM" id="SSF53448">
    <property type="entry name" value="Nucleotide-diphospho-sugar transferases"/>
    <property type="match status" value="1"/>
</dbReference>
<evidence type="ECO:0000313" key="3">
    <source>
        <dbReference type="Proteomes" id="UP000501534"/>
    </source>
</evidence>
<dbReference type="Proteomes" id="UP000501534">
    <property type="component" value="Chromosome"/>
</dbReference>
<name>A0A6M4GZB4_9PROT</name>
<organism evidence="2 3">
    <name type="scientific">Usitatibacter rugosus</name>
    <dbReference type="NCBI Taxonomy" id="2732067"/>
    <lineage>
        <taxon>Bacteria</taxon>
        <taxon>Pseudomonadati</taxon>
        <taxon>Pseudomonadota</taxon>
        <taxon>Betaproteobacteria</taxon>
        <taxon>Nitrosomonadales</taxon>
        <taxon>Usitatibacteraceae</taxon>
        <taxon>Usitatibacter</taxon>
    </lineage>
</organism>
<dbReference type="AlphaFoldDB" id="A0A6M4GZB4"/>
<keyword evidence="2" id="KW-0328">Glycosyltransferase</keyword>
<evidence type="ECO:0000313" key="2">
    <source>
        <dbReference type="EMBL" id="QJR11773.1"/>
    </source>
</evidence>
<sequence length="254" mass="28048">MKIVVVIPAYDEAATIREVASQARALAETVIVVDDGSRDGTAAKLEGLDVLVLRHEKNRGKADTLWTGFARALELGADLVVTLDGDGQHRAEDIPRLIEAYRQHPESIVVGSRLHDRSNFPARRYYANCFARFWISWAAGYPIADTQTGFRIYPARLLEQLERAHFHGVGFVFESEVLIRAAHRGTRAVAVPIPGIYPKAARASHFRPVLDILLIVRMVAGHLLRKGMFPMGLWRSLGRAEVIVPGPLPGSTGD</sequence>
<dbReference type="PANTHER" id="PTHR48090:SF7">
    <property type="entry name" value="RFBJ PROTEIN"/>
    <property type="match status" value="1"/>
</dbReference>
<proteinExistence type="predicted"/>
<dbReference type="KEGG" id="uru:DSM104443_02856"/>
<reference evidence="2 3" key="1">
    <citation type="submission" date="2020-04" db="EMBL/GenBank/DDBJ databases">
        <title>Usitatibacter rugosus gen. nov., sp. nov. and Usitatibacter palustris sp. nov., novel members of Usitatibacteraceae fam. nov. within the order Nitrosomonadales isolated from soil.</title>
        <authorList>
            <person name="Huber K.J."/>
            <person name="Neumann-Schaal M."/>
            <person name="Geppert A."/>
            <person name="Luckner M."/>
            <person name="Wanner G."/>
            <person name="Overmann J."/>
        </authorList>
    </citation>
    <scope>NUCLEOTIDE SEQUENCE [LARGE SCALE GENOMIC DNA]</scope>
    <source>
        <strain evidence="2 3">0125_3</strain>
    </source>
</reference>
<dbReference type="PANTHER" id="PTHR48090">
    <property type="entry name" value="UNDECAPRENYL-PHOSPHATE 4-DEOXY-4-FORMAMIDO-L-ARABINOSE TRANSFERASE-RELATED"/>
    <property type="match status" value="1"/>
</dbReference>
<gene>
    <name evidence="2" type="primary">arnC_2</name>
    <name evidence="2" type="ORF">DSM104443_02856</name>
</gene>
<evidence type="ECO:0000259" key="1">
    <source>
        <dbReference type="Pfam" id="PF00535"/>
    </source>
</evidence>
<dbReference type="CDD" id="cd04179">
    <property type="entry name" value="DPM_DPG-synthase_like"/>
    <property type="match status" value="1"/>
</dbReference>
<dbReference type="GO" id="GO:0099621">
    <property type="term" value="F:undecaprenyl-phosphate 4-deoxy-4-formamido-L-arabinose transferase activity"/>
    <property type="evidence" value="ECO:0007669"/>
    <property type="project" value="UniProtKB-EC"/>
</dbReference>
<keyword evidence="3" id="KW-1185">Reference proteome</keyword>
<accession>A0A6M4GZB4</accession>
<dbReference type="RefSeq" id="WP_171093382.1">
    <property type="nucleotide sequence ID" value="NZ_CP053069.1"/>
</dbReference>
<dbReference type="EC" id="2.4.2.53" evidence="2"/>
<feature type="domain" description="Glycosyltransferase 2-like" evidence="1">
    <location>
        <begin position="5"/>
        <end position="126"/>
    </location>
</feature>
<protein>
    <submittedName>
        <fullName evidence="2">Undecaprenyl-phosphate 4-deoxy-4-formamido-L-arabinose transferase</fullName>
        <ecNumber evidence="2">2.4.2.53</ecNumber>
    </submittedName>
</protein>
<dbReference type="Pfam" id="PF00535">
    <property type="entry name" value="Glycos_transf_2"/>
    <property type="match status" value="1"/>
</dbReference>
<keyword evidence="2" id="KW-0808">Transferase</keyword>
<dbReference type="EMBL" id="CP053069">
    <property type="protein sequence ID" value="QJR11773.1"/>
    <property type="molecule type" value="Genomic_DNA"/>
</dbReference>
<dbReference type="InterPro" id="IPR050256">
    <property type="entry name" value="Glycosyltransferase_2"/>
</dbReference>
<dbReference type="InterPro" id="IPR029044">
    <property type="entry name" value="Nucleotide-diphossugar_trans"/>
</dbReference>
<dbReference type="InterPro" id="IPR001173">
    <property type="entry name" value="Glyco_trans_2-like"/>
</dbReference>